<feature type="domain" description="AMP-dependent synthetase/ligase" evidence="1">
    <location>
        <begin position="31"/>
        <end position="409"/>
    </location>
</feature>
<dbReference type="PANTHER" id="PTHR43767">
    <property type="entry name" value="LONG-CHAIN-FATTY-ACID--COA LIGASE"/>
    <property type="match status" value="1"/>
</dbReference>
<dbReference type="Pfam" id="PF00501">
    <property type="entry name" value="AMP-binding"/>
    <property type="match status" value="1"/>
</dbReference>
<dbReference type="InterPro" id="IPR045851">
    <property type="entry name" value="AMP-bd_C_sf"/>
</dbReference>
<sequence>MFDRHFKVWPKGVPHEIDFPRRNLSENLRLTAERVPEKTAVVYHGARITFAELFAKVAAMAGWLQNNGVRKGDRVLLYMQNSPQYVIAYYAILRANAVVVPVNPMNRVKELSHLIADTGARVAFAGQELLDHIAPALADGRLGRIVVAAYADMSDPDFDIPLPQGLRDPAPESYGIAGVTRFADALAAGYEPGPILAGPDDLAVIPYTSGTTGNQKGCMHTHFTVMVTCVGGAEWNPVGLGDVSLTVLPMFHVTGMTNSMNIPVYCGETIVIMTRWDRAVAAELIRRYRIARWRSISTMAIDLVNDPDLDSYDLSSLKAIGGGGSSMPEPVARRLREITGLDYVEGYGMSETMAATHINPVHRPHRQCLGVPVFGVDSRVVDPVTLEELAPNEPGEIVIHGPQVFLGYWNDPDATRAAMIEIDGKRFIRTGDIGRYDEDGYFYIVDRVKRMVNVSGFKVWPTEVEAMIHDHPDIAEVCIVGYPDPRRGEGVMAYVVPRGPIGEDALIGWCREQMAAYKCPSRVRFVETLPRSPSGKVQWLQLQKQAESEAGLTA</sequence>
<dbReference type="InterPro" id="IPR000873">
    <property type="entry name" value="AMP-dep_synth/lig_dom"/>
</dbReference>
<gene>
    <name evidence="3" type="ORF">GR183_15670</name>
</gene>
<keyword evidence="4" id="KW-1185">Reference proteome</keyword>
<dbReference type="NCBIfam" id="NF006181">
    <property type="entry name" value="PRK08314.1"/>
    <property type="match status" value="1"/>
</dbReference>
<feature type="domain" description="AMP-binding enzyme C-terminal" evidence="2">
    <location>
        <begin position="463"/>
        <end position="536"/>
    </location>
</feature>
<dbReference type="Gene3D" id="3.30.300.30">
    <property type="match status" value="1"/>
</dbReference>
<evidence type="ECO:0000259" key="1">
    <source>
        <dbReference type="Pfam" id="PF00501"/>
    </source>
</evidence>
<dbReference type="RefSeq" id="WP_160776588.1">
    <property type="nucleotide sequence ID" value="NZ_WUMV01000007.1"/>
</dbReference>
<dbReference type="Proteomes" id="UP000433101">
    <property type="component" value="Unassembled WGS sequence"/>
</dbReference>
<evidence type="ECO:0000313" key="4">
    <source>
        <dbReference type="Proteomes" id="UP000433101"/>
    </source>
</evidence>
<dbReference type="AlphaFoldDB" id="A0A7X3LWI9"/>
<reference evidence="3 4" key="1">
    <citation type="submission" date="2019-12" db="EMBL/GenBank/DDBJ databases">
        <authorList>
            <person name="Li M."/>
        </authorList>
    </citation>
    <scope>NUCLEOTIDE SEQUENCE [LARGE SCALE GENOMIC DNA]</scope>
    <source>
        <strain evidence="3 4">GBMRC 2046</strain>
    </source>
</reference>
<evidence type="ECO:0000259" key="2">
    <source>
        <dbReference type="Pfam" id="PF13193"/>
    </source>
</evidence>
<comment type="caution">
    <text evidence="3">The sequence shown here is derived from an EMBL/GenBank/DDBJ whole genome shotgun (WGS) entry which is preliminary data.</text>
</comment>
<protein>
    <submittedName>
        <fullName evidence="3">AMP-binding protein</fullName>
    </submittedName>
</protein>
<name>A0A7X3LWI9_9HYPH</name>
<dbReference type="SUPFAM" id="SSF56801">
    <property type="entry name" value="Acetyl-CoA synthetase-like"/>
    <property type="match status" value="1"/>
</dbReference>
<dbReference type="InterPro" id="IPR042099">
    <property type="entry name" value="ANL_N_sf"/>
</dbReference>
<dbReference type="GO" id="GO:0016878">
    <property type="term" value="F:acid-thiol ligase activity"/>
    <property type="evidence" value="ECO:0007669"/>
    <property type="project" value="UniProtKB-ARBA"/>
</dbReference>
<dbReference type="Gene3D" id="3.40.50.12780">
    <property type="entry name" value="N-terminal domain of ligase-like"/>
    <property type="match status" value="1"/>
</dbReference>
<dbReference type="PANTHER" id="PTHR43767:SF1">
    <property type="entry name" value="NONRIBOSOMAL PEPTIDE SYNTHASE PES1 (EUROFUNG)-RELATED"/>
    <property type="match status" value="1"/>
</dbReference>
<dbReference type="InterPro" id="IPR025110">
    <property type="entry name" value="AMP-bd_C"/>
</dbReference>
<organism evidence="3 4">
    <name type="scientific">Stappia sediminis</name>
    <dbReference type="NCBI Taxonomy" id="2692190"/>
    <lineage>
        <taxon>Bacteria</taxon>
        <taxon>Pseudomonadati</taxon>
        <taxon>Pseudomonadota</taxon>
        <taxon>Alphaproteobacteria</taxon>
        <taxon>Hyphomicrobiales</taxon>
        <taxon>Stappiaceae</taxon>
        <taxon>Stappia</taxon>
    </lineage>
</organism>
<accession>A0A7X3LWI9</accession>
<evidence type="ECO:0000313" key="3">
    <source>
        <dbReference type="EMBL" id="MXN66353.1"/>
    </source>
</evidence>
<dbReference type="Pfam" id="PF13193">
    <property type="entry name" value="AMP-binding_C"/>
    <property type="match status" value="1"/>
</dbReference>
<dbReference type="InterPro" id="IPR050237">
    <property type="entry name" value="ATP-dep_AMP-bd_enzyme"/>
</dbReference>
<proteinExistence type="predicted"/>
<dbReference type="EMBL" id="WUMV01000007">
    <property type="protein sequence ID" value="MXN66353.1"/>
    <property type="molecule type" value="Genomic_DNA"/>
</dbReference>